<name>A0ACC2X651_9TREE</name>
<dbReference type="EMBL" id="JASBWV010000027">
    <property type="protein sequence ID" value="KAJ9118860.1"/>
    <property type="molecule type" value="Genomic_DNA"/>
</dbReference>
<keyword evidence="2" id="KW-1185">Reference proteome</keyword>
<organism evidence="1 2">
    <name type="scientific">Naganishia onofrii</name>
    <dbReference type="NCBI Taxonomy" id="1851511"/>
    <lineage>
        <taxon>Eukaryota</taxon>
        <taxon>Fungi</taxon>
        <taxon>Dikarya</taxon>
        <taxon>Basidiomycota</taxon>
        <taxon>Agaricomycotina</taxon>
        <taxon>Tremellomycetes</taxon>
        <taxon>Filobasidiales</taxon>
        <taxon>Filobasidiaceae</taxon>
        <taxon>Naganishia</taxon>
    </lineage>
</organism>
<sequence>MRGVYADLTTSVRDVATHYYPVGSFIDVTSPWSTLTTTDLPAFCPLIFNILTNPVTGKTAGAELWLPDDGNTRMLAFGGGGWSGGVPFGPMGVDGVAQGYASYGTDGGKFVQQETSLIVELTRILALGHESDWLDGSWGLNNDDTIIDFGYRAVHLSVIASKALTARYYGKEHSKSYFSGCSNGGRQGIKSMASYPEDFDGLMCLNGLQGFCKAA</sequence>
<evidence type="ECO:0000313" key="1">
    <source>
        <dbReference type="EMBL" id="KAJ9118860.1"/>
    </source>
</evidence>
<evidence type="ECO:0000313" key="2">
    <source>
        <dbReference type="Proteomes" id="UP001234202"/>
    </source>
</evidence>
<accession>A0ACC2X651</accession>
<dbReference type="Proteomes" id="UP001234202">
    <property type="component" value="Unassembled WGS sequence"/>
</dbReference>
<protein>
    <submittedName>
        <fullName evidence="1">Uncharacterized protein</fullName>
    </submittedName>
</protein>
<reference evidence="1" key="1">
    <citation type="submission" date="2023-04" db="EMBL/GenBank/DDBJ databases">
        <title>Draft Genome sequencing of Naganishia species isolated from polar environments using Oxford Nanopore Technology.</title>
        <authorList>
            <person name="Leo P."/>
            <person name="Venkateswaran K."/>
        </authorList>
    </citation>
    <scope>NUCLEOTIDE SEQUENCE</scope>
    <source>
        <strain evidence="1">DBVPG 5303</strain>
    </source>
</reference>
<comment type="caution">
    <text evidence="1">The sequence shown here is derived from an EMBL/GenBank/DDBJ whole genome shotgun (WGS) entry which is preliminary data.</text>
</comment>
<proteinExistence type="predicted"/>
<gene>
    <name evidence="1" type="ORF">QFC24_006059</name>
</gene>